<evidence type="ECO:0000256" key="1">
    <source>
        <dbReference type="SAM" id="MobiDB-lite"/>
    </source>
</evidence>
<dbReference type="AlphaFoldDB" id="Q0U535"/>
<evidence type="ECO:0000313" key="3">
    <source>
        <dbReference type="Proteomes" id="UP000001055"/>
    </source>
</evidence>
<dbReference type="HOGENOM" id="CLU_1548153_0_0_1"/>
<dbReference type="InParanoid" id="Q0U535"/>
<evidence type="ECO:0000313" key="2">
    <source>
        <dbReference type="EMBL" id="EAT79456.1"/>
    </source>
</evidence>
<dbReference type="RefSeq" id="XP_001803343.1">
    <property type="nucleotide sequence ID" value="XM_001803291.1"/>
</dbReference>
<protein>
    <submittedName>
        <fullName evidence="2">Uncharacterized protein</fullName>
    </submittedName>
</protein>
<feature type="region of interest" description="Disordered" evidence="1">
    <location>
        <begin position="91"/>
        <end position="143"/>
    </location>
</feature>
<proteinExistence type="predicted"/>
<organism evidence="2 3">
    <name type="scientific">Phaeosphaeria nodorum (strain SN15 / ATCC MYA-4574 / FGSC 10173)</name>
    <name type="common">Glume blotch fungus</name>
    <name type="synonym">Parastagonospora nodorum</name>
    <dbReference type="NCBI Taxonomy" id="321614"/>
    <lineage>
        <taxon>Eukaryota</taxon>
        <taxon>Fungi</taxon>
        <taxon>Dikarya</taxon>
        <taxon>Ascomycota</taxon>
        <taxon>Pezizomycotina</taxon>
        <taxon>Dothideomycetes</taxon>
        <taxon>Pleosporomycetidae</taxon>
        <taxon>Pleosporales</taxon>
        <taxon>Pleosporineae</taxon>
        <taxon>Phaeosphaeriaceae</taxon>
        <taxon>Parastagonospora</taxon>
    </lineage>
</organism>
<gene>
    <name evidence="2" type="ORF">SNOG_13129</name>
</gene>
<dbReference type="EMBL" id="CH445349">
    <property type="protein sequence ID" value="EAT79456.1"/>
    <property type="molecule type" value="Genomic_DNA"/>
</dbReference>
<reference evidence="3" key="1">
    <citation type="journal article" date="2007" name="Plant Cell">
        <title>Dothideomycete-plant interactions illuminated by genome sequencing and EST analysis of the wheat pathogen Stagonospora nodorum.</title>
        <authorList>
            <person name="Hane J.K."/>
            <person name="Lowe R.G."/>
            <person name="Solomon P.S."/>
            <person name="Tan K.C."/>
            <person name="Schoch C.L."/>
            <person name="Spatafora J.W."/>
            <person name="Crous P.W."/>
            <person name="Kodira C."/>
            <person name="Birren B.W."/>
            <person name="Galagan J.E."/>
            <person name="Torriani S.F."/>
            <person name="McDonald B.A."/>
            <person name="Oliver R.P."/>
        </authorList>
    </citation>
    <scope>NUCLEOTIDE SEQUENCE [LARGE SCALE GENOMIC DNA]</scope>
    <source>
        <strain evidence="3">SN15 / ATCC MYA-4574 / FGSC 10173</strain>
    </source>
</reference>
<accession>Q0U535</accession>
<feature type="compositionally biased region" description="Basic and acidic residues" evidence="1">
    <location>
        <begin position="97"/>
        <end position="139"/>
    </location>
</feature>
<dbReference type="Proteomes" id="UP000001055">
    <property type="component" value="Unassembled WGS sequence"/>
</dbReference>
<name>Q0U535_PHANO</name>
<sequence>MYSHISCLPQKFLDEQQQQSVGTVASISQEAQASIKFQRNTFGQAQTPYGISARDATDITQLAPAVTNTTSTIFAVRAFTGSFADTIGAIPGSPGSRAREKGKEVEARARRTEERIEARTRETPEEREKREREDKEFQKNRHRIRGRGGTTYIEGHPWDIDLWQIDSVGVDWV</sequence>
<dbReference type="GeneID" id="5980258"/>
<dbReference type="KEGG" id="pno:SNOG_13129"/>